<protein>
    <submittedName>
        <fullName evidence="2">Helix-turn-helix DNA-binding domain protein</fullName>
    </submittedName>
</protein>
<accession>A0A7G9UYS5</accession>
<dbReference type="InterPro" id="IPR000843">
    <property type="entry name" value="HTH_LacI"/>
</dbReference>
<dbReference type="InterPro" id="IPR010982">
    <property type="entry name" value="Lambda_DNA-bd_dom_sf"/>
</dbReference>
<sequence>MSAKKYRSEKWLRKRYVIERKSIDDIAEECGVSKMTISRALSTFKITRL</sequence>
<organism evidence="2 3">
    <name type="scientific">Streptomyces phage Faust</name>
    <dbReference type="NCBI Taxonomy" id="2767565"/>
    <lineage>
        <taxon>Viruses</taxon>
        <taxon>Duplodnaviria</taxon>
        <taxon>Heunggongvirae</taxon>
        <taxon>Uroviricota</taxon>
        <taxon>Caudoviricetes</taxon>
        <taxon>Stanwilliamsviridae</taxon>
        <taxon>Loccivirinae</taxon>
        <taxon>Faustvirus</taxon>
        <taxon>Faustvirus faust</taxon>
    </lineage>
</organism>
<proteinExistence type="predicted"/>
<dbReference type="GO" id="GO:0006355">
    <property type="term" value="P:regulation of DNA-templated transcription"/>
    <property type="evidence" value="ECO:0007669"/>
    <property type="project" value="InterPro"/>
</dbReference>
<dbReference type="KEGG" id="vg:77927372"/>
<keyword evidence="2" id="KW-0238">DNA-binding</keyword>
<gene>
    <name evidence="2" type="primary">77</name>
    <name evidence="2" type="ORF">SEA_FAUST_77</name>
</gene>
<feature type="domain" description="HTH lacI-type" evidence="1">
    <location>
        <begin position="22"/>
        <end position="42"/>
    </location>
</feature>
<reference evidence="2 3" key="1">
    <citation type="submission" date="2020-06" db="EMBL/GenBank/DDBJ databases">
        <authorList>
            <person name="Arora M.N."/>
            <person name="Dalling M.T."/>
            <person name="Dawson S.P.M."/>
            <person name="Elia S.N."/>
            <person name="Burke B."/>
            <person name="Shaffer C.D."/>
            <person name="Weston-Hafer K.A."/>
            <person name="Garlena R.A."/>
            <person name="Russell D.A."/>
            <person name="Pope W.H."/>
            <person name="Jacobs-Sera D."/>
            <person name="Hatfull G.F."/>
        </authorList>
    </citation>
    <scope>NUCLEOTIDE SEQUENCE [LARGE SCALE GENOMIC DNA]</scope>
</reference>
<dbReference type="GeneID" id="77927372"/>
<keyword evidence="3" id="KW-1185">Reference proteome</keyword>
<dbReference type="GO" id="GO:0003677">
    <property type="term" value="F:DNA binding"/>
    <property type="evidence" value="ECO:0007669"/>
    <property type="project" value="UniProtKB-KW"/>
</dbReference>
<evidence type="ECO:0000313" key="2">
    <source>
        <dbReference type="EMBL" id="QNN99180.1"/>
    </source>
</evidence>
<dbReference type="Pfam" id="PF00356">
    <property type="entry name" value="LacI"/>
    <property type="match status" value="1"/>
</dbReference>
<evidence type="ECO:0000313" key="3">
    <source>
        <dbReference type="Proteomes" id="UP000516151"/>
    </source>
</evidence>
<dbReference type="Proteomes" id="UP000516151">
    <property type="component" value="Segment"/>
</dbReference>
<dbReference type="EMBL" id="MT684598">
    <property type="protein sequence ID" value="QNN99180.1"/>
    <property type="molecule type" value="Genomic_DNA"/>
</dbReference>
<dbReference type="RefSeq" id="YP_010651687.1">
    <property type="nucleotide sequence ID" value="NC_070783.1"/>
</dbReference>
<dbReference type="Gene3D" id="1.10.260.40">
    <property type="entry name" value="lambda repressor-like DNA-binding domains"/>
    <property type="match status" value="1"/>
</dbReference>
<name>A0A7G9UYS5_9CAUD</name>
<evidence type="ECO:0000259" key="1">
    <source>
        <dbReference type="Pfam" id="PF00356"/>
    </source>
</evidence>